<gene>
    <name evidence="1" type="ordered locus">Spith_2283</name>
</gene>
<keyword evidence="2" id="KW-1185">Reference proteome</keyword>
<sequence length="181" mass="20612">MRAWNRGGKRSIVKGMRRWLVFFLLCGGVLWGGEPERSLDLWMGLSSSLAYFPFIKEDARSLVPIAFSSLDFGGDLEVGLSSWFGSYARARVGLYPLLPFYEMSPLWIQSSLGVRFQLWKVLALDLGAGFRFHHNQGIFSGVVGEAALMWRNISLELVGVWQETPYLSLGMRYTFQDIIRF</sequence>
<organism evidence="1 2">
    <name type="scientific">Winmispira thermophila (strain ATCC 700085 / DSM 6578 / Z-1203)</name>
    <name type="common">Spirochaeta thermophila</name>
    <dbReference type="NCBI Taxonomy" id="869211"/>
    <lineage>
        <taxon>Bacteria</taxon>
        <taxon>Pseudomonadati</taxon>
        <taxon>Spirochaetota</taxon>
        <taxon>Spirochaetia</taxon>
        <taxon>Winmispirales</taxon>
        <taxon>Winmispiraceae</taxon>
        <taxon>Winmispira</taxon>
    </lineage>
</organism>
<name>G0GG62_WINT7</name>
<evidence type="ECO:0000313" key="1">
    <source>
        <dbReference type="EMBL" id="AEJ62538.1"/>
    </source>
</evidence>
<dbReference type="HOGENOM" id="CLU_1776289_0_0_12"/>
<evidence type="ECO:0000313" key="2">
    <source>
        <dbReference type="Proteomes" id="UP000007254"/>
    </source>
</evidence>
<dbReference type="STRING" id="869211.Spith_2283"/>
<dbReference type="AlphaFoldDB" id="G0GG62"/>
<dbReference type="EMBL" id="CP002903">
    <property type="protein sequence ID" value="AEJ62538.1"/>
    <property type="molecule type" value="Genomic_DNA"/>
</dbReference>
<dbReference type="Proteomes" id="UP000007254">
    <property type="component" value="Chromosome"/>
</dbReference>
<dbReference type="KEGG" id="stq:Spith_2283"/>
<proteinExistence type="predicted"/>
<accession>G0GG62</accession>
<reference evidence="1 2" key="1">
    <citation type="submission" date="2011-06" db="EMBL/GenBank/DDBJ databases">
        <title>The complete genome of Spirochaeta thermophila DSM 6578.</title>
        <authorList>
            <consortium name="US DOE Joint Genome Institute (JGI-PGF)"/>
            <person name="Lucas S."/>
            <person name="Lapidus A."/>
            <person name="Bruce D."/>
            <person name="Goodwin L."/>
            <person name="Pitluck S."/>
            <person name="Peters L."/>
            <person name="Kyrpides N."/>
            <person name="Mavromatis K."/>
            <person name="Ivanova N."/>
            <person name="Mikailova N."/>
            <person name="Pagani I."/>
            <person name="Chertkov O."/>
            <person name="Detter J.C."/>
            <person name="Tapia R."/>
            <person name="Han C."/>
            <person name="Land M."/>
            <person name="Hauser L."/>
            <person name="Markowitz V."/>
            <person name="Cheng J.-F."/>
            <person name="Hugenholtz P."/>
            <person name="Woyke T."/>
            <person name="Wu D."/>
            <person name="Spring S."/>
            <person name="Merkhoffer B."/>
            <person name="Schneider S."/>
            <person name="Klenk H.-P."/>
            <person name="Eisen J.A."/>
        </authorList>
    </citation>
    <scope>NUCLEOTIDE SEQUENCE [LARGE SCALE GENOMIC DNA]</scope>
    <source>
        <strain evidence="2">ATCC 700085 / DSM 6578 / Z-1203</strain>
    </source>
</reference>
<protein>
    <submittedName>
        <fullName evidence="1">Uncharacterized protein</fullName>
    </submittedName>
</protein>